<dbReference type="InterPro" id="IPR003594">
    <property type="entry name" value="HATPase_dom"/>
</dbReference>
<protein>
    <recommendedName>
        <fullName evidence="3">Chemotaxis protein CheA</fullName>
        <ecNumber evidence="2">2.7.13.3</ecNumber>
    </recommendedName>
</protein>
<dbReference type="CDD" id="cd00088">
    <property type="entry name" value="HPT"/>
    <property type="match status" value="1"/>
</dbReference>
<dbReference type="Proteomes" id="UP000613160">
    <property type="component" value="Unassembled WGS sequence"/>
</dbReference>
<dbReference type="Gene3D" id="1.20.120.160">
    <property type="entry name" value="HPT domain"/>
    <property type="match status" value="1"/>
</dbReference>
<keyword evidence="7" id="KW-0547">Nucleotide-binding</keyword>
<dbReference type="SMART" id="SM00260">
    <property type="entry name" value="CheW"/>
    <property type="match status" value="1"/>
</dbReference>
<accession>A0A917D7R6</accession>
<keyword evidence="5 12" id="KW-0597">Phosphoprotein</keyword>
<dbReference type="PROSITE" id="PS50894">
    <property type="entry name" value="HPT"/>
    <property type="match status" value="1"/>
</dbReference>
<comment type="catalytic activity">
    <reaction evidence="1">
        <text>ATP + protein L-histidine = ADP + protein N-phospho-L-histidine.</text>
        <dbReference type="EC" id="2.7.13.3"/>
    </reaction>
</comment>
<evidence type="ECO:0000256" key="4">
    <source>
        <dbReference type="ARBA" id="ARBA00022500"/>
    </source>
</evidence>
<dbReference type="InterPro" id="IPR005467">
    <property type="entry name" value="His_kinase_dom"/>
</dbReference>
<dbReference type="PROSITE" id="PS50109">
    <property type="entry name" value="HIS_KIN"/>
    <property type="match status" value="1"/>
</dbReference>
<gene>
    <name evidence="16" type="ORF">GCM10011335_09580</name>
</gene>
<keyword evidence="10" id="KW-0902">Two-component regulatory system</keyword>
<dbReference type="Pfam" id="PF02895">
    <property type="entry name" value="H-kinase_dim"/>
    <property type="match status" value="1"/>
</dbReference>
<proteinExistence type="predicted"/>
<dbReference type="SMART" id="SM00073">
    <property type="entry name" value="HPT"/>
    <property type="match status" value="1"/>
</dbReference>
<dbReference type="Pfam" id="PF01584">
    <property type="entry name" value="CheW"/>
    <property type="match status" value="1"/>
</dbReference>
<dbReference type="SMART" id="SM01231">
    <property type="entry name" value="H-kinase_dim"/>
    <property type="match status" value="1"/>
</dbReference>
<evidence type="ECO:0000256" key="8">
    <source>
        <dbReference type="ARBA" id="ARBA00022777"/>
    </source>
</evidence>
<dbReference type="SUPFAM" id="SSF55874">
    <property type="entry name" value="ATPase domain of HSP90 chaperone/DNA topoisomerase II/histidine kinase"/>
    <property type="match status" value="1"/>
</dbReference>
<dbReference type="SUPFAM" id="SSF50341">
    <property type="entry name" value="CheW-like"/>
    <property type="match status" value="1"/>
</dbReference>
<dbReference type="PANTHER" id="PTHR43395:SF10">
    <property type="entry name" value="CHEMOTAXIS PROTEIN CHEA"/>
    <property type="match status" value="1"/>
</dbReference>
<keyword evidence="4" id="KW-0145">Chemotaxis</keyword>
<evidence type="ECO:0000259" key="13">
    <source>
        <dbReference type="PROSITE" id="PS50109"/>
    </source>
</evidence>
<evidence type="ECO:0000259" key="15">
    <source>
        <dbReference type="PROSITE" id="PS50894"/>
    </source>
</evidence>
<dbReference type="Gene3D" id="3.30.565.10">
    <property type="entry name" value="Histidine kinase-like ATPase, C-terminal domain"/>
    <property type="match status" value="1"/>
</dbReference>
<feature type="domain" description="CheW-like" evidence="14">
    <location>
        <begin position="521"/>
        <end position="651"/>
    </location>
</feature>
<dbReference type="InterPro" id="IPR002545">
    <property type="entry name" value="CheW-lke_dom"/>
</dbReference>
<dbReference type="InterPro" id="IPR004358">
    <property type="entry name" value="Sig_transdc_His_kin-like_C"/>
</dbReference>
<evidence type="ECO:0000256" key="6">
    <source>
        <dbReference type="ARBA" id="ARBA00022679"/>
    </source>
</evidence>
<reference evidence="16" key="1">
    <citation type="journal article" date="2014" name="Int. J. Syst. Evol. Microbiol.">
        <title>Complete genome sequence of Corynebacterium casei LMG S-19264T (=DSM 44701T), isolated from a smear-ripened cheese.</title>
        <authorList>
            <consortium name="US DOE Joint Genome Institute (JGI-PGF)"/>
            <person name="Walter F."/>
            <person name="Albersmeier A."/>
            <person name="Kalinowski J."/>
            <person name="Ruckert C."/>
        </authorList>
    </citation>
    <scope>NUCLEOTIDE SEQUENCE</scope>
    <source>
        <strain evidence="16">CGMCC 1.15493</strain>
    </source>
</reference>
<dbReference type="GO" id="GO:0005524">
    <property type="term" value="F:ATP binding"/>
    <property type="evidence" value="ECO:0007669"/>
    <property type="project" value="UniProtKB-KW"/>
</dbReference>
<evidence type="ECO:0000256" key="9">
    <source>
        <dbReference type="ARBA" id="ARBA00022840"/>
    </source>
</evidence>
<feature type="domain" description="Histidine kinase" evidence="13">
    <location>
        <begin position="274"/>
        <end position="519"/>
    </location>
</feature>
<dbReference type="Gene3D" id="1.10.287.560">
    <property type="entry name" value="Histidine kinase CheA-like, homodimeric domain"/>
    <property type="match status" value="1"/>
</dbReference>
<dbReference type="Pfam" id="PF02518">
    <property type="entry name" value="HATPase_c"/>
    <property type="match status" value="1"/>
</dbReference>
<dbReference type="InterPro" id="IPR036890">
    <property type="entry name" value="HATPase_C_sf"/>
</dbReference>
<reference evidence="16" key="2">
    <citation type="submission" date="2020-09" db="EMBL/GenBank/DDBJ databases">
        <authorList>
            <person name="Sun Q."/>
            <person name="Zhou Y."/>
        </authorList>
    </citation>
    <scope>NUCLEOTIDE SEQUENCE</scope>
    <source>
        <strain evidence="16">CGMCC 1.15493</strain>
    </source>
</reference>
<organism evidence="16 17">
    <name type="scientific">Aureimonas glaciei</name>
    <dbReference type="NCBI Taxonomy" id="1776957"/>
    <lineage>
        <taxon>Bacteria</taxon>
        <taxon>Pseudomonadati</taxon>
        <taxon>Pseudomonadota</taxon>
        <taxon>Alphaproteobacteria</taxon>
        <taxon>Hyphomicrobiales</taxon>
        <taxon>Aurantimonadaceae</taxon>
        <taxon>Aureimonas</taxon>
    </lineage>
</organism>
<dbReference type="PANTHER" id="PTHR43395">
    <property type="entry name" value="SENSOR HISTIDINE KINASE CHEA"/>
    <property type="match status" value="1"/>
</dbReference>
<dbReference type="InterPro" id="IPR051315">
    <property type="entry name" value="Bact_Chemotaxis_CheA"/>
</dbReference>
<dbReference type="SMART" id="SM00387">
    <property type="entry name" value="HATPase_c"/>
    <property type="match status" value="1"/>
</dbReference>
<evidence type="ECO:0000313" key="17">
    <source>
        <dbReference type="Proteomes" id="UP000613160"/>
    </source>
</evidence>
<dbReference type="EC" id="2.7.13.3" evidence="2"/>
<evidence type="ECO:0000256" key="5">
    <source>
        <dbReference type="ARBA" id="ARBA00022553"/>
    </source>
</evidence>
<name>A0A917D7R6_9HYPH</name>
<evidence type="ECO:0000256" key="1">
    <source>
        <dbReference type="ARBA" id="ARBA00000085"/>
    </source>
</evidence>
<dbReference type="SUPFAM" id="SSF47226">
    <property type="entry name" value="Histidine-containing phosphotransfer domain, HPT domain"/>
    <property type="match status" value="1"/>
</dbReference>
<dbReference type="InterPro" id="IPR036061">
    <property type="entry name" value="CheW-like_dom_sf"/>
</dbReference>
<comment type="caution">
    <text evidence="16">The sequence shown here is derived from an EMBL/GenBank/DDBJ whole genome shotgun (WGS) entry which is preliminary data.</text>
</comment>
<keyword evidence="9" id="KW-0067">ATP-binding</keyword>
<dbReference type="PRINTS" id="PR00344">
    <property type="entry name" value="BCTRLSENSOR"/>
</dbReference>
<evidence type="ECO:0000256" key="3">
    <source>
        <dbReference type="ARBA" id="ARBA00021495"/>
    </source>
</evidence>
<feature type="domain" description="HPt" evidence="15">
    <location>
        <begin position="1"/>
        <end position="101"/>
    </location>
</feature>
<keyword evidence="17" id="KW-1185">Reference proteome</keyword>
<keyword evidence="6" id="KW-0808">Transferase</keyword>
<dbReference type="InterPro" id="IPR036097">
    <property type="entry name" value="HisK_dim/P_sf"/>
</dbReference>
<evidence type="ECO:0000256" key="10">
    <source>
        <dbReference type="ARBA" id="ARBA00023012"/>
    </source>
</evidence>
<dbReference type="RefSeq" id="WP_188849441.1">
    <property type="nucleotide sequence ID" value="NZ_BMJJ01000002.1"/>
</dbReference>
<dbReference type="FunFam" id="3.30.565.10:FF:000016">
    <property type="entry name" value="Chemotaxis protein CheA, putative"/>
    <property type="match status" value="1"/>
</dbReference>
<dbReference type="PROSITE" id="PS50851">
    <property type="entry name" value="CHEW"/>
    <property type="match status" value="1"/>
</dbReference>
<keyword evidence="8" id="KW-0418">Kinase</keyword>
<dbReference type="InterPro" id="IPR036641">
    <property type="entry name" value="HPT_dom_sf"/>
</dbReference>
<dbReference type="Pfam" id="PF01627">
    <property type="entry name" value="Hpt"/>
    <property type="match status" value="1"/>
</dbReference>
<feature type="modified residue" description="Phosphohistidine" evidence="12">
    <location>
        <position position="44"/>
    </location>
</feature>
<evidence type="ECO:0000256" key="11">
    <source>
        <dbReference type="ARBA" id="ARBA00035100"/>
    </source>
</evidence>
<evidence type="ECO:0000256" key="12">
    <source>
        <dbReference type="PROSITE-ProRule" id="PRU00110"/>
    </source>
</evidence>
<dbReference type="GO" id="GO:0000155">
    <property type="term" value="F:phosphorelay sensor kinase activity"/>
    <property type="evidence" value="ECO:0007669"/>
    <property type="project" value="InterPro"/>
</dbReference>
<comment type="function">
    <text evidence="11">Involved in the transmission of sensory signals from the chemoreceptors to the flagellar motors. CheA is autophosphorylated; it can transfer its phosphate group to either CheB or CheY.</text>
</comment>
<dbReference type="SUPFAM" id="SSF47384">
    <property type="entry name" value="Homodimeric domain of signal transducing histidine kinase"/>
    <property type="match status" value="1"/>
</dbReference>
<dbReference type="AlphaFoldDB" id="A0A917D7R6"/>
<dbReference type="InterPro" id="IPR037006">
    <property type="entry name" value="CheA-like_homodim_sf"/>
</dbReference>
<dbReference type="GO" id="GO:0005737">
    <property type="term" value="C:cytoplasm"/>
    <property type="evidence" value="ECO:0007669"/>
    <property type="project" value="InterPro"/>
</dbReference>
<dbReference type="InterPro" id="IPR004105">
    <property type="entry name" value="CheA-like_dim"/>
</dbReference>
<dbReference type="Gene3D" id="2.30.30.40">
    <property type="entry name" value="SH3 Domains"/>
    <property type="match status" value="1"/>
</dbReference>
<dbReference type="GO" id="GO:0006935">
    <property type="term" value="P:chemotaxis"/>
    <property type="evidence" value="ECO:0007669"/>
    <property type="project" value="UniProtKB-KW"/>
</dbReference>
<dbReference type="InterPro" id="IPR008207">
    <property type="entry name" value="Sig_transdc_His_kin_Hpt_dom"/>
</dbReference>
<dbReference type="EMBL" id="BMJJ01000002">
    <property type="protein sequence ID" value="GGD08806.1"/>
    <property type="molecule type" value="Genomic_DNA"/>
</dbReference>
<evidence type="ECO:0000256" key="2">
    <source>
        <dbReference type="ARBA" id="ARBA00012438"/>
    </source>
</evidence>
<evidence type="ECO:0000313" key="16">
    <source>
        <dbReference type="EMBL" id="GGD08806.1"/>
    </source>
</evidence>
<sequence length="651" mass="69865">MDELLEQFLIEGRELVQQASDDLLALEQSPSDALLIDSAFRSIHTLKGSVGLFDFAPMGLVLHAAEDLLGAIRDKRLAVDRDNVDGLLIAVGQTERWIDAIAHAGSLAEDAEDVARLLAANLRELLGLSPAAPLPEPLPAQAGWMDRLLADRLENPSDEPVRVAVRYLPDSGAYFRGDDPMALVRNVPGLVALRIGLRDAGPASGDYDPFACNLVVEFASSAALEDVKASCRFVADQVEIVPITTKPGKAAPVPESRPVDATSKTLRVDSRRIDTLAEIADELVVIKNALSDLTVEAGTALDRDALVEALAERQAVLERLVGRLHRTVMSVRLVPLTPVLSRFPRLVREIAAGLGKEVDLRITGGQVEVDRSIADGLLDPLTHLIRNAMDHGVEFSDQRRQAGKPPRATVELGISRQGDHLLVQLRDDGRGIDPGAIRRVALERQLMGAEELAALPDASVIDLIFRPGFSTADQVTDLSGRGVGMDAVRAAVGRLGGKVSLESVLGQGTTVRLVLPLSNVLTKVVLVACAGERYGVPMEAIVETAKIDAERIFPVRAGRAFILRERTIPLLDLAVLLGIAEPTPPDLEHKVLVIRMGSELVAIGVDAYLDRRELSLRPMPQLLSGMRGIAGTALLGDGQMILVLDVGDLIG</sequence>
<evidence type="ECO:0000256" key="7">
    <source>
        <dbReference type="ARBA" id="ARBA00022741"/>
    </source>
</evidence>
<evidence type="ECO:0000259" key="14">
    <source>
        <dbReference type="PROSITE" id="PS50851"/>
    </source>
</evidence>